<keyword evidence="3" id="KW-1185">Reference proteome</keyword>
<sequence length="73" mass="7344">MRDGGSQKDAAARLGISDAAVSQRLKTALWAAEADAHPTLVRLVADLGSRFDAGGSAGSDTGHPAEPDDGGAR</sequence>
<gene>
    <name evidence="2" type="ORF">GCM10025870_04630</name>
</gene>
<protein>
    <submittedName>
        <fullName evidence="2">Uncharacterized protein</fullName>
    </submittedName>
</protein>
<dbReference type="EMBL" id="AP027734">
    <property type="protein sequence ID" value="BDZ53390.1"/>
    <property type="molecule type" value="Genomic_DNA"/>
</dbReference>
<accession>A0ABM8GY23</accession>
<evidence type="ECO:0000313" key="2">
    <source>
        <dbReference type="EMBL" id="BDZ53390.1"/>
    </source>
</evidence>
<evidence type="ECO:0000256" key="1">
    <source>
        <dbReference type="SAM" id="MobiDB-lite"/>
    </source>
</evidence>
<feature type="region of interest" description="Disordered" evidence="1">
    <location>
        <begin position="52"/>
        <end position="73"/>
    </location>
</feature>
<dbReference type="Proteomes" id="UP001321477">
    <property type="component" value="Chromosome"/>
</dbReference>
<reference evidence="3" key="1">
    <citation type="journal article" date="2019" name="Int. J. Syst. Evol. Microbiol.">
        <title>The Global Catalogue of Microorganisms (GCM) 10K type strain sequencing project: providing services to taxonomists for standard genome sequencing and annotation.</title>
        <authorList>
            <consortium name="The Broad Institute Genomics Platform"/>
            <consortium name="The Broad Institute Genome Sequencing Center for Infectious Disease"/>
            <person name="Wu L."/>
            <person name="Ma J."/>
        </authorList>
    </citation>
    <scope>NUCLEOTIDE SEQUENCE [LARGE SCALE GENOMIC DNA]</scope>
    <source>
        <strain evidence="3">NBRC 109019</strain>
    </source>
</reference>
<organism evidence="2 3">
    <name type="scientific">Agromyces marinus</name>
    <dbReference type="NCBI Taxonomy" id="1389020"/>
    <lineage>
        <taxon>Bacteria</taxon>
        <taxon>Bacillati</taxon>
        <taxon>Actinomycetota</taxon>
        <taxon>Actinomycetes</taxon>
        <taxon>Micrococcales</taxon>
        <taxon>Microbacteriaceae</taxon>
        <taxon>Agromyces</taxon>
    </lineage>
</organism>
<feature type="compositionally biased region" description="Basic and acidic residues" evidence="1">
    <location>
        <begin position="63"/>
        <end position="73"/>
    </location>
</feature>
<name>A0ABM8GY23_9MICO</name>
<evidence type="ECO:0000313" key="3">
    <source>
        <dbReference type="Proteomes" id="UP001321477"/>
    </source>
</evidence>
<dbReference type="RefSeq" id="WP_286329328.1">
    <property type="nucleotide sequence ID" value="NZ_AP027734.1"/>
</dbReference>
<proteinExistence type="predicted"/>